<gene>
    <name evidence="2" type="ORF">FOPG_03527</name>
</gene>
<reference evidence="2" key="1">
    <citation type="submission" date="2011-11" db="EMBL/GenBank/DDBJ databases">
        <title>The Genome Sequence of Fusarium oxysporum PHW808.</title>
        <authorList>
            <consortium name="The Broad Institute Genome Sequencing Platform"/>
            <person name="Ma L.-J."/>
            <person name="Gale L.R."/>
            <person name="Schwartz D.C."/>
            <person name="Zhou S."/>
            <person name="Corby-Kistler H."/>
            <person name="Young S.K."/>
            <person name="Zeng Q."/>
            <person name="Gargeya S."/>
            <person name="Fitzgerald M."/>
            <person name="Haas B."/>
            <person name="Abouelleil A."/>
            <person name="Alvarado L."/>
            <person name="Arachchi H.M."/>
            <person name="Berlin A."/>
            <person name="Brown A."/>
            <person name="Chapman S.B."/>
            <person name="Chen Z."/>
            <person name="Dunbar C."/>
            <person name="Freedman E."/>
            <person name="Gearin G."/>
            <person name="Goldberg J."/>
            <person name="Griggs A."/>
            <person name="Gujja S."/>
            <person name="Heiman D."/>
            <person name="Howarth C."/>
            <person name="Larson L."/>
            <person name="Lui A."/>
            <person name="MacDonald P.J.P."/>
            <person name="Montmayeur A."/>
            <person name="Murphy C."/>
            <person name="Neiman D."/>
            <person name="Pearson M."/>
            <person name="Priest M."/>
            <person name="Roberts A."/>
            <person name="Saif S."/>
            <person name="Shea T."/>
            <person name="Shenoy N."/>
            <person name="Sisk P."/>
            <person name="Stolte C."/>
            <person name="Sykes S."/>
            <person name="Wortman J."/>
            <person name="Nusbaum C."/>
            <person name="Birren B."/>
        </authorList>
    </citation>
    <scope>NUCLEOTIDE SEQUENCE [LARGE SCALE GENOMIC DNA]</scope>
    <source>
        <strain evidence="2">54008</strain>
    </source>
</reference>
<dbReference type="GO" id="GO:0003723">
    <property type="term" value="F:RNA binding"/>
    <property type="evidence" value="ECO:0007669"/>
    <property type="project" value="InterPro"/>
</dbReference>
<proteinExistence type="predicted"/>
<dbReference type="InterPro" id="IPR035979">
    <property type="entry name" value="RBD_domain_sf"/>
</dbReference>
<dbReference type="Pfam" id="PF00076">
    <property type="entry name" value="RRM_1"/>
    <property type="match status" value="1"/>
</dbReference>
<dbReference type="HOGENOM" id="CLU_769541_0_0_1"/>
<dbReference type="InterPro" id="IPR000504">
    <property type="entry name" value="RRM_dom"/>
</dbReference>
<sequence>MATRKRPRDVEEYDKYQGLVIYVGNVHYDANPVDFEHFLQDHGMSCTLYWPEAGERSHGGWCWARFHHHDHASYAINNLNGTIFCGRMLRTGHVATNSTFNPHTFFQDYNLLKYPGPSSHHYHRPAEHPGFYPSAKNLRPPAAPFRQSVNYEVQYPDCYPPKKTEHLNHRHIPRLQDVWEADKPFLNTANIFAKGIKISGLAITVSQGQTPPDGADGSMDIEMTEPLPQLYWQPGRVLGPDSQERSTISHSERFIRPADMSTNILSATCRSHIVSYKRPPGVGLGWGDFDRFYEWQLLGRKVQKSMVRAQRFQQSNSPHMSFISELTGCLHIVRTDSTKIESRRTLKKPNLWQKLKNSKN</sequence>
<dbReference type="Gene3D" id="3.30.70.330">
    <property type="match status" value="1"/>
</dbReference>
<evidence type="ECO:0000259" key="1">
    <source>
        <dbReference type="SMART" id="SM00360"/>
    </source>
</evidence>
<dbReference type="CDD" id="cd00590">
    <property type="entry name" value="RRM_SF"/>
    <property type="match status" value="1"/>
</dbReference>
<dbReference type="OrthoDB" id="4743586at2759"/>
<dbReference type="EMBL" id="JH658813">
    <property type="protein sequence ID" value="EXL83936.1"/>
    <property type="molecule type" value="Genomic_DNA"/>
</dbReference>
<dbReference type="SUPFAM" id="SSF54928">
    <property type="entry name" value="RNA-binding domain, RBD"/>
    <property type="match status" value="1"/>
</dbReference>
<dbReference type="InterPro" id="IPR012677">
    <property type="entry name" value="Nucleotide-bd_a/b_plait_sf"/>
</dbReference>
<protein>
    <recommendedName>
        <fullName evidence="1">RRM domain-containing protein</fullName>
    </recommendedName>
</protein>
<name>X0IIK4_FUSOX</name>
<organism evidence="2">
    <name type="scientific">Fusarium oxysporum f. sp. conglutinans race 2 54008</name>
    <dbReference type="NCBI Taxonomy" id="1089457"/>
    <lineage>
        <taxon>Eukaryota</taxon>
        <taxon>Fungi</taxon>
        <taxon>Dikarya</taxon>
        <taxon>Ascomycota</taxon>
        <taxon>Pezizomycotina</taxon>
        <taxon>Sordariomycetes</taxon>
        <taxon>Hypocreomycetidae</taxon>
        <taxon>Hypocreales</taxon>
        <taxon>Nectriaceae</taxon>
        <taxon>Fusarium</taxon>
        <taxon>Fusarium oxysporum species complex</taxon>
    </lineage>
</organism>
<dbReference type="SMART" id="SM00360">
    <property type="entry name" value="RRM"/>
    <property type="match status" value="1"/>
</dbReference>
<reference evidence="2" key="2">
    <citation type="submission" date="2012-05" db="EMBL/GenBank/DDBJ databases">
        <title>The Genome Annotation of Fusarium oxysporum PHW808.</title>
        <authorList>
            <consortium name="The Broad Institute Genomics Platform"/>
            <person name="Ma L.-J."/>
            <person name="Corby-Kistler H."/>
            <person name="Broz K."/>
            <person name="Gale L.R."/>
            <person name="Jonkers W."/>
            <person name="O'Donnell K."/>
            <person name="Ploetz R."/>
            <person name="Steinberg C."/>
            <person name="Schwartz D.C."/>
            <person name="VanEtten H."/>
            <person name="Zhou S."/>
            <person name="Young S.K."/>
            <person name="Zeng Q."/>
            <person name="Gargeya S."/>
            <person name="Fitzgerald M."/>
            <person name="Abouelleil A."/>
            <person name="Alvarado L."/>
            <person name="Chapman S.B."/>
            <person name="Gainer-Dewar J."/>
            <person name="Goldberg J."/>
            <person name="Griggs A."/>
            <person name="Gujja S."/>
            <person name="Hansen M."/>
            <person name="Howarth C."/>
            <person name="Imamovic A."/>
            <person name="Ireland A."/>
            <person name="Larimer J."/>
            <person name="McCowan C."/>
            <person name="Murphy C."/>
            <person name="Pearson M."/>
            <person name="Poon T.W."/>
            <person name="Priest M."/>
            <person name="Roberts A."/>
            <person name="Saif S."/>
            <person name="Shea T."/>
            <person name="Sykes S."/>
            <person name="Wortman J."/>
            <person name="Nusbaum C."/>
            <person name="Birren B."/>
        </authorList>
    </citation>
    <scope>NUCLEOTIDE SEQUENCE</scope>
    <source>
        <strain evidence="2">54008</strain>
    </source>
</reference>
<dbReference type="AlphaFoldDB" id="X0IIK4"/>
<feature type="domain" description="RRM" evidence="1">
    <location>
        <begin position="20"/>
        <end position="92"/>
    </location>
</feature>
<evidence type="ECO:0000313" key="2">
    <source>
        <dbReference type="EMBL" id="EXL83936.1"/>
    </source>
</evidence>
<dbReference type="Proteomes" id="UP000030676">
    <property type="component" value="Unassembled WGS sequence"/>
</dbReference>
<accession>X0IIK4</accession>